<dbReference type="AlphaFoldDB" id="A0AAD9NK43"/>
<evidence type="ECO:0000313" key="1">
    <source>
        <dbReference type="EMBL" id="KAK2173272.1"/>
    </source>
</evidence>
<name>A0AAD9NK43_RIDPI</name>
<proteinExistence type="predicted"/>
<protein>
    <submittedName>
        <fullName evidence="1">Uncharacterized protein</fullName>
    </submittedName>
</protein>
<dbReference type="Proteomes" id="UP001209878">
    <property type="component" value="Unassembled WGS sequence"/>
</dbReference>
<gene>
    <name evidence="1" type="ORF">NP493_888g02021</name>
</gene>
<organism evidence="1 2">
    <name type="scientific">Ridgeia piscesae</name>
    <name type="common">Tubeworm</name>
    <dbReference type="NCBI Taxonomy" id="27915"/>
    <lineage>
        <taxon>Eukaryota</taxon>
        <taxon>Metazoa</taxon>
        <taxon>Spiralia</taxon>
        <taxon>Lophotrochozoa</taxon>
        <taxon>Annelida</taxon>
        <taxon>Polychaeta</taxon>
        <taxon>Sedentaria</taxon>
        <taxon>Canalipalpata</taxon>
        <taxon>Sabellida</taxon>
        <taxon>Siboglinidae</taxon>
        <taxon>Ridgeia</taxon>
    </lineage>
</organism>
<reference evidence="1" key="1">
    <citation type="journal article" date="2023" name="Mol. Biol. Evol.">
        <title>Third-Generation Sequencing Reveals the Adaptive Role of the Epigenome in Three Deep-Sea Polychaetes.</title>
        <authorList>
            <person name="Perez M."/>
            <person name="Aroh O."/>
            <person name="Sun Y."/>
            <person name="Lan Y."/>
            <person name="Juniper S.K."/>
            <person name="Young C.R."/>
            <person name="Angers B."/>
            <person name="Qian P.Y."/>
        </authorList>
    </citation>
    <scope>NUCLEOTIDE SEQUENCE</scope>
    <source>
        <strain evidence="1">R07B-5</strain>
    </source>
</reference>
<comment type="caution">
    <text evidence="1">The sequence shown here is derived from an EMBL/GenBank/DDBJ whole genome shotgun (WGS) entry which is preliminary data.</text>
</comment>
<evidence type="ECO:0000313" key="2">
    <source>
        <dbReference type="Proteomes" id="UP001209878"/>
    </source>
</evidence>
<sequence>MFLGSLFHRVGPAQANARRPKRSRLTAERSERGGVWRRSSAARYSGVPLYMALCTSTSSLKSIRFLTGSQCNCRSIVVMDCRSPRRICPTIRAADRWTISRRSQCNCRCVVGLDCAVVLPFVLFVLQSLAFDCAVSSYAYNIACLCRVVSVRVRV</sequence>
<dbReference type="EMBL" id="JAODUO010000888">
    <property type="protein sequence ID" value="KAK2173272.1"/>
    <property type="molecule type" value="Genomic_DNA"/>
</dbReference>
<keyword evidence="2" id="KW-1185">Reference proteome</keyword>
<accession>A0AAD9NK43</accession>